<evidence type="ECO:0008006" key="6">
    <source>
        <dbReference type="Google" id="ProtNLM"/>
    </source>
</evidence>
<evidence type="ECO:0000313" key="5">
    <source>
        <dbReference type="Proteomes" id="UP000237631"/>
    </source>
</evidence>
<evidence type="ECO:0000256" key="2">
    <source>
        <dbReference type="ARBA" id="ARBA00035112"/>
    </source>
</evidence>
<keyword evidence="3" id="KW-0812">Transmembrane</keyword>
<comment type="similarity">
    <text evidence="2">Belongs to the ustYa family.</text>
</comment>
<evidence type="ECO:0000313" key="4">
    <source>
        <dbReference type="EMBL" id="PPJ50685.1"/>
    </source>
</evidence>
<dbReference type="AlphaFoldDB" id="A0A2S6BT97"/>
<sequence>MALFPLQDDKEAAYSKIEPILDDSIGYSDDGFRLQTSQRQQRHSWIKKLVYSGVLLVCSLAAFFAGSYTGNSVPSIENDGERLPVPTIPFESVIFQPDPKFSFSSTFSNASSTPLSEAESDAAWTSLLPSGEGFVFVEEPERFGLPPGKAPNQDDKARSSKGAFYDLSVFHQLHCLVKIREHVRLVEFAMSEIVRESSAVDGKLDESSLKRLLQPLEQERHMEHCFDYLRHGIMCAGDMSLEGVIVGEQKGNGMVRRSGGRVVDGWGMKHQCKSWDAILEYVRENEHV</sequence>
<gene>
    <name evidence="4" type="ORF">CBER1_07703</name>
</gene>
<dbReference type="PANTHER" id="PTHR33365">
    <property type="entry name" value="YALI0B05434P"/>
    <property type="match status" value="1"/>
</dbReference>
<dbReference type="STRING" id="357750.A0A2S6BT97"/>
<accession>A0A2S6BT97</accession>
<dbReference type="GO" id="GO:0043386">
    <property type="term" value="P:mycotoxin biosynthetic process"/>
    <property type="evidence" value="ECO:0007669"/>
    <property type="project" value="InterPro"/>
</dbReference>
<organism evidence="4 5">
    <name type="scientific">Cercospora berteroae</name>
    <dbReference type="NCBI Taxonomy" id="357750"/>
    <lineage>
        <taxon>Eukaryota</taxon>
        <taxon>Fungi</taxon>
        <taxon>Dikarya</taxon>
        <taxon>Ascomycota</taxon>
        <taxon>Pezizomycotina</taxon>
        <taxon>Dothideomycetes</taxon>
        <taxon>Dothideomycetidae</taxon>
        <taxon>Mycosphaerellales</taxon>
        <taxon>Mycosphaerellaceae</taxon>
        <taxon>Cercospora</taxon>
    </lineage>
</organism>
<keyword evidence="3" id="KW-1133">Transmembrane helix</keyword>
<keyword evidence="5" id="KW-1185">Reference proteome</keyword>
<dbReference type="Pfam" id="PF11807">
    <property type="entry name" value="UstYa"/>
    <property type="match status" value="1"/>
</dbReference>
<dbReference type="Proteomes" id="UP000237631">
    <property type="component" value="Unassembled WGS sequence"/>
</dbReference>
<name>A0A2S6BT97_9PEZI</name>
<comment type="pathway">
    <text evidence="1">Mycotoxin biosynthesis.</text>
</comment>
<protein>
    <recommendedName>
        <fullName evidence="6">Oxidase ustYa</fullName>
    </recommendedName>
</protein>
<dbReference type="EMBL" id="PNEN01001778">
    <property type="protein sequence ID" value="PPJ50685.1"/>
    <property type="molecule type" value="Genomic_DNA"/>
</dbReference>
<feature type="transmembrane region" description="Helical" evidence="3">
    <location>
        <begin position="49"/>
        <end position="68"/>
    </location>
</feature>
<proteinExistence type="inferred from homology"/>
<evidence type="ECO:0000256" key="1">
    <source>
        <dbReference type="ARBA" id="ARBA00004685"/>
    </source>
</evidence>
<comment type="caution">
    <text evidence="4">The sequence shown here is derived from an EMBL/GenBank/DDBJ whole genome shotgun (WGS) entry which is preliminary data.</text>
</comment>
<dbReference type="OrthoDB" id="3687641at2759"/>
<dbReference type="PANTHER" id="PTHR33365:SF4">
    <property type="entry name" value="CYCLOCHLOROTINE BIOSYNTHESIS PROTEIN O"/>
    <property type="match status" value="1"/>
</dbReference>
<evidence type="ECO:0000256" key="3">
    <source>
        <dbReference type="SAM" id="Phobius"/>
    </source>
</evidence>
<dbReference type="InterPro" id="IPR021765">
    <property type="entry name" value="UstYa-like"/>
</dbReference>
<reference evidence="5" key="1">
    <citation type="journal article" date="2017" name="bioRxiv">
        <title>Conservation of a gene cluster reveals novel cercosporin biosynthetic mechanisms and extends production to the genus Colletotrichum.</title>
        <authorList>
            <person name="de Jonge R."/>
            <person name="Ebert M.K."/>
            <person name="Huitt-Roehl C.R."/>
            <person name="Pal P."/>
            <person name="Suttle J.C."/>
            <person name="Spanner R.E."/>
            <person name="Neubauer J.D."/>
            <person name="Jurick W.M.II."/>
            <person name="Stott K.A."/>
            <person name="Secor G.A."/>
            <person name="Thomma B.P.H.J."/>
            <person name="Van de Peer Y."/>
            <person name="Townsend C.A."/>
            <person name="Bolton M.D."/>
        </authorList>
    </citation>
    <scope>NUCLEOTIDE SEQUENCE [LARGE SCALE GENOMIC DNA]</scope>
    <source>
        <strain evidence="5">CBS538.71</strain>
    </source>
</reference>
<keyword evidence="3" id="KW-0472">Membrane</keyword>